<dbReference type="SMART" id="SM00033">
    <property type="entry name" value="CH"/>
    <property type="match status" value="1"/>
</dbReference>
<evidence type="ECO:0000313" key="4">
    <source>
        <dbReference type="EMBL" id="VDM29317.1"/>
    </source>
</evidence>
<accession>A0A183U530</accession>
<organism evidence="5 6">
    <name type="scientific">Toxocara canis</name>
    <name type="common">Canine roundworm</name>
    <dbReference type="NCBI Taxonomy" id="6265"/>
    <lineage>
        <taxon>Eukaryota</taxon>
        <taxon>Metazoa</taxon>
        <taxon>Ecdysozoa</taxon>
        <taxon>Nematoda</taxon>
        <taxon>Chromadorea</taxon>
        <taxon>Rhabditida</taxon>
        <taxon>Spirurina</taxon>
        <taxon>Ascaridomorpha</taxon>
        <taxon>Ascaridoidea</taxon>
        <taxon>Toxocaridae</taxon>
        <taxon>Toxocara</taxon>
    </lineage>
</organism>
<dbReference type="PROSITE" id="PS00020">
    <property type="entry name" value="ACTININ_2"/>
    <property type="match status" value="1"/>
</dbReference>
<evidence type="ECO:0000256" key="1">
    <source>
        <dbReference type="ARBA" id="ARBA00022737"/>
    </source>
</evidence>
<evidence type="ECO:0000313" key="6">
    <source>
        <dbReference type="WBParaSite" id="TCNE_0000360001-mRNA-1"/>
    </source>
</evidence>
<dbReference type="InterPro" id="IPR036872">
    <property type="entry name" value="CH_dom_sf"/>
</dbReference>
<dbReference type="PROSITE" id="PS50021">
    <property type="entry name" value="CH"/>
    <property type="match status" value="1"/>
</dbReference>
<keyword evidence="2" id="KW-0009">Actin-binding</keyword>
<evidence type="ECO:0000256" key="2">
    <source>
        <dbReference type="ARBA" id="ARBA00023203"/>
    </source>
</evidence>
<reference evidence="4 5" key="2">
    <citation type="submission" date="2018-11" db="EMBL/GenBank/DDBJ databases">
        <authorList>
            <consortium name="Pathogen Informatics"/>
        </authorList>
    </citation>
    <scope>NUCLEOTIDE SEQUENCE [LARGE SCALE GENOMIC DNA]</scope>
</reference>
<dbReference type="InterPro" id="IPR044801">
    <property type="entry name" value="Filamin"/>
</dbReference>
<evidence type="ECO:0000313" key="5">
    <source>
        <dbReference type="Proteomes" id="UP000050794"/>
    </source>
</evidence>
<dbReference type="GO" id="GO:0051015">
    <property type="term" value="F:actin filament binding"/>
    <property type="evidence" value="ECO:0007669"/>
    <property type="project" value="InterPro"/>
</dbReference>
<dbReference type="GO" id="GO:0030036">
    <property type="term" value="P:actin cytoskeleton organization"/>
    <property type="evidence" value="ECO:0007669"/>
    <property type="project" value="InterPro"/>
</dbReference>
<dbReference type="Gene3D" id="1.10.418.10">
    <property type="entry name" value="Calponin-like domain"/>
    <property type="match status" value="1"/>
</dbReference>
<dbReference type="SUPFAM" id="SSF47576">
    <property type="entry name" value="Calponin-homology domain, CH-domain"/>
    <property type="match status" value="1"/>
</dbReference>
<dbReference type="PANTHER" id="PTHR38537:SF16">
    <property type="entry name" value="CALPONIN-HOMOLOGY (CH) DOMAIN-CONTAINING PROTEIN"/>
    <property type="match status" value="1"/>
</dbReference>
<reference evidence="6" key="1">
    <citation type="submission" date="2016-06" db="UniProtKB">
        <authorList>
            <consortium name="WormBaseParasite"/>
        </authorList>
    </citation>
    <scope>IDENTIFICATION</scope>
</reference>
<dbReference type="Proteomes" id="UP000050794">
    <property type="component" value="Unassembled WGS sequence"/>
</dbReference>
<name>A0A183U530_TOXCA</name>
<sequence length="125" mass="14535">MLIHLVEVLQQRTCKGKIYRKNPSEIQMIMNVQMALDALKEDGVKMVNIGAHDIVEGNAKLILGLIWCLIQRYQINARTKIPAKKLMMAWLQWAAKYEFHVEVLNVKCVHKFVYNLSLRIFHAIC</sequence>
<keyword evidence="1" id="KW-0677">Repeat</keyword>
<dbReference type="InterPro" id="IPR001589">
    <property type="entry name" value="Actinin_actin-bd_CS"/>
</dbReference>
<dbReference type="WBParaSite" id="TCNE_0000360001-mRNA-1">
    <property type="protein sequence ID" value="TCNE_0000360001-mRNA-1"/>
    <property type="gene ID" value="TCNE_0000360001"/>
</dbReference>
<feature type="domain" description="Calponin-homology (CH)" evidence="3">
    <location>
        <begin position="1"/>
        <end position="74"/>
    </location>
</feature>
<dbReference type="PANTHER" id="PTHR38537">
    <property type="entry name" value="JITTERBUG, ISOFORM N"/>
    <property type="match status" value="1"/>
</dbReference>
<gene>
    <name evidence="4" type="ORF">TCNE_LOCUS3600</name>
</gene>
<protein>
    <submittedName>
        <fullName evidence="6">Calponin-homology (CH) domain-containing protein</fullName>
    </submittedName>
</protein>
<keyword evidence="5" id="KW-1185">Reference proteome</keyword>
<evidence type="ECO:0000259" key="3">
    <source>
        <dbReference type="PROSITE" id="PS50021"/>
    </source>
</evidence>
<dbReference type="EMBL" id="UYWY01004785">
    <property type="protein sequence ID" value="VDM29317.1"/>
    <property type="molecule type" value="Genomic_DNA"/>
</dbReference>
<dbReference type="InterPro" id="IPR001715">
    <property type="entry name" value="CH_dom"/>
</dbReference>
<proteinExistence type="predicted"/>
<dbReference type="Pfam" id="PF00307">
    <property type="entry name" value="CH"/>
    <property type="match status" value="1"/>
</dbReference>
<dbReference type="AlphaFoldDB" id="A0A183U530"/>